<keyword evidence="2" id="KW-0732">Signal</keyword>
<evidence type="ECO:0000313" key="4">
    <source>
        <dbReference type="Proteomes" id="UP000504629"/>
    </source>
</evidence>
<proteinExistence type="predicted"/>
<dbReference type="AlphaFoldDB" id="A0A6J2JD13"/>
<feature type="domain" description="Vanin C-terminal" evidence="3">
    <location>
        <begin position="248"/>
        <end position="406"/>
    </location>
</feature>
<organism evidence="4 5">
    <name type="scientific">Bombyx mandarina</name>
    <name type="common">Wild silk moth</name>
    <name type="synonym">Wild silkworm</name>
    <dbReference type="NCBI Taxonomy" id="7092"/>
    <lineage>
        <taxon>Eukaryota</taxon>
        <taxon>Metazoa</taxon>
        <taxon>Ecdysozoa</taxon>
        <taxon>Arthropoda</taxon>
        <taxon>Hexapoda</taxon>
        <taxon>Insecta</taxon>
        <taxon>Pterygota</taxon>
        <taxon>Neoptera</taxon>
        <taxon>Endopterygota</taxon>
        <taxon>Lepidoptera</taxon>
        <taxon>Glossata</taxon>
        <taxon>Ditrysia</taxon>
        <taxon>Bombycoidea</taxon>
        <taxon>Bombycidae</taxon>
        <taxon>Bombycinae</taxon>
        <taxon>Bombyx</taxon>
    </lineage>
</organism>
<evidence type="ECO:0000256" key="1">
    <source>
        <dbReference type="ARBA" id="ARBA00022801"/>
    </source>
</evidence>
<dbReference type="GeneID" id="114240886"/>
<accession>A0A6J2JD13</accession>
<keyword evidence="4" id="KW-1185">Reference proteome</keyword>
<dbReference type="PANTHER" id="PTHR10609:SF14">
    <property type="entry name" value="BIOTINIDASE"/>
    <property type="match status" value="1"/>
</dbReference>
<dbReference type="Proteomes" id="UP000504629">
    <property type="component" value="Unplaced"/>
</dbReference>
<dbReference type="GO" id="GO:0016787">
    <property type="term" value="F:hydrolase activity"/>
    <property type="evidence" value="ECO:0007669"/>
    <property type="project" value="UniProtKB-KW"/>
</dbReference>
<feature type="chain" id="PRO_5027003624" evidence="2">
    <location>
        <begin position="18"/>
        <end position="456"/>
    </location>
</feature>
<dbReference type="Gene3D" id="3.60.110.10">
    <property type="entry name" value="Carbon-nitrogen hydrolase"/>
    <property type="match status" value="1"/>
</dbReference>
<evidence type="ECO:0000256" key="2">
    <source>
        <dbReference type="SAM" id="SignalP"/>
    </source>
</evidence>
<keyword evidence="1" id="KW-0378">Hydrolase</keyword>
<dbReference type="InterPro" id="IPR040154">
    <property type="entry name" value="Biotinidase/VNN"/>
</dbReference>
<dbReference type="InterPro" id="IPR036526">
    <property type="entry name" value="C-N_Hydrolase_sf"/>
</dbReference>
<dbReference type="Pfam" id="PF19018">
    <property type="entry name" value="Vanin_C"/>
    <property type="match status" value="1"/>
</dbReference>
<gene>
    <name evidence="5" type="primary">LOC114240886</name>
</gene>
<protein>
    <submittedName>
        <fullName evidence="5">Vanin-like protein 1</fullName>
    </submittedName>
</protein>
<dbReference type="KEGG" id="bman:114240886"/>
<name>A0A6J2JD13_BOMMA</name>
<evidence type="ECO:0000259" key="3">
    <source>
        <dbReference type="Pfam" id="PF19018"/>
    </source>
</evidence>
<dbReference type="InterPro" id="IPR043957">
    <property type="entry name" value="Vanin_C"/>
</dbReference>
<dbReference type="OrthoDB" id="10250282at2759"/>
<dbReference type="RefSeq" id="XP_028027361.1">
    <property type="nucleotide sequence ID" value="XM_028171560.1"/>
</dbReference>
<reference evidence="5" key="1">
    <citation type="submission" date="2025-08" db="UniProtKB">
        <authorList>
            <consortium name="RefSeq"/>
        </authorList>
    </citation>
    <scope>IDENTIFICATION</scope>
    <source>
        <tissue evidence="5">Silk gland</tissue>
    </source>
</reference>
<dbReference type="SUPFAM" id="SSF56317">
    <property type="entry name" value="Carbon-nitrogen hydrolase"/>
    <property type="match status" value="1"/>
</dbReference>
<dbReference type="PANTHER" id="PTHR10609">
    <property type="entry name" value="BIOTINIDASE-RELATED"/>
    <property type="match status" value="1"/>
</dbReference>
<evidence type="ECO:0000313" key="5">
    <source>
        <dbReference type="RefSeq" id="XP_028027361.1"/>
    </source>
</evidence>
<feature type="signal peptide" evidence="2">
    <location>
        <begin position="1"/>
        <end position="17"/>
    </location>
</feature>
<sequence length="456" mass="49734">MNFVYLLVSLTFGTVLCVQDSYKAASIKPANENVDFKSYLPLILEAGKSDVDILVLPAQEKTESADKYEEAVKNISDAAKKAGLYIAAHLYEGVQCQNKKEIVRSNIVFDREGKTVSVYKKPMNNLTNCTSVDSEGSLKTDFGVTFGLLMGEDLTLYKPETFGGLKNFLVLGGFVPQIPILGGPQLLQSWAYVNRANIISPAGIYASGSAANNGNEMIVADLNKEGADPASPPIMSPSQLQDSPAEDLSLYAVKPLDLESASRGVQETVCHGQLCCQFKIKTKLTGAKPSQTYSLAAFRGDRAFSRGQRVGVQSCAIFACPGPDGDTCVTQIEQGELNVIFEQITISGNFSKSNTALYPMVVAADTVPLDNFKFDTKVADQKLASIELAEARLFSAGIFGRDFDRDANTKSSGENNAYSNFYDYIFNDDVLGIIDYVWIRLRILIFVVSIYILEMI</sequence>